<accession>A0A9W4UL40</accession>
<feature type="transmembrane region" description="Helical" evidence="1">
    <location>
        <begin position="132"/>
        <end position="150"/>
    </location>
</feature>
<organism evidence="2 3">
    <name type="scientific">Periconia digitata</name>
    <dbReference type="NCBI Taxonomy" id="1303443"/>
    <lineage>
        <taxon>Eukaryota</taxon>
        <taxon>Fungi</taxon>
        <taxon>Dikarya</taxon>
        <taxon>Ascomycota</taxon>
        <taxon>Pezizomycotina</taxon>
        <taxon>Dothideomycetes</taxon>
        <taxon>Pleosporomycetidae</taxon>
        <taxon>Pleosporales</taxon>
        <taxon>Massarineae</taxon>
        <taxon>Periconiaceae</taxon>
        <taxon>Periconia</taxon>
    </lineage>
</organism>
<protein>
    <submittedName>
        <fullName evidence="2">Uncharacterized protein</fullName>
    </submittedName>
</protein>
<dbReference type="EMBL" id="CAOQHR010000007">
    <property type="protein sequence ID" value="CAI6337002.1"/>
    <property type="molecule type" value="Genomic_DNA"/>
</dbReference>
<evidence type="ECO:0000256" key="1">
    <source>
        <dbReference type="SAM" id="Phobius"/>
    </source>
</evidence>
<feature type="transmembrane region" description="Helical" evidence="1">
    <location>
        <begin position="107"/>
        <end position="126"/>
    </location>
</feature>
<evidence type="ECO:0000313" key="2">
    <source>
        <dbReference type="EMBL" id="CAI6337002.1"/>
    </source>
</evidence>
<evidence type="ECO:0000313" key="3">
    <source>
        <dbReference type="Proteomes" id="UP001152607"/>
    </source>
</evidence>
<keyword evidence="1" id="KW-0812">Transmembrane</keyword>
<dbReference type="AlphaFoldDB" id="A0A9W4UL40"/>
<proteinExistence type="predicted"/>
<keyword evidence="3" id="KW-1185">Reference proteome</keyword>
<comment type="caution">
    <text evidence="2">The sequence shown here is derived from an EMBL/GenBank/DDBJ whole genome shotgun (WGS) entry which is preliminary data.</text>
</comment>
<reference evidence="2" key="1">
    <citation type="submission" date="2023-01" db="EMBL/GenBank/DDBJ databases">
        <authorList>
            <person name="Van Ghelder C."/>
            <person name="Rancurel C."/>
        </authorList>
    </citation>
    <scope>NUCLEOTIDE SEQUENCE</scope>
    <source>
        <strain evidence="2">CNCM I-4278</strain>
    </source>
</reference>
<keyword evidence="1" id="KW-1133">Transmembrane helix</keyword>
<dbReference type="Proteomes" id="UP001152607">
    <property type="component" value="Unassembled WGS sequence"/>
</dbReference>
<gene>
    <name evidence="2" type="ORF">PDIGIT_LOCUS10109</name>
</gene>
<keyword evidence="1" id="KW-0472">Membrane</keyword>
<name>A0A9W4UL40_9PLEO</name>
<sequence length="153" mass="17004">MDSELLDYFRPANGLLYPTMETKGRVAIGAHNEPEDGWASDGVATLFEEDHNSQGDISGDIGRIASETDELRALTVLDTSLIRMLALRVESVVLRCIQHQFQIEDQLFLIIMVRGPVIIFLGHLMFTTLKEILLGLKALLVLLGCICLICNSF</sequence>
<dbReference type="OrthoDB" id="10544981at2759"/>